<evidence type="ECO:0000313" key="2">
    <source>
        <dbReference type="EMBL" id="VCW64510.1"/>
    </source>
</evidence>
<comment type="caution">
    <text evidence="2">The sequence shown here is derived from an EMBL/GenBank/DDBJ whole genome shotgun (WGS) entry which is preliminary data.</text>
</comment>
<sequence>KNYWCRKETKKKQAQRERVTRQSGAKHKWSICAFRNHPLEHRDGLLPFRHGAMSSHSVFLCVYFAKSFLKR</sequence>
<accession>A0A9X9LDY7</accession>
<protein>
    <submittedName>
        <fullName evidence="2">Uncharacterized protein</fullName>
    </submittedName>
</protein>
<evidence type="ECO:0000256" key="1">
    <source>
        <dbReference type="SAM" id="MobiDB-lite"/>
    </source>
</evidence>
<reference evidence="2 3" key="1">
    <citation type="submission" date="2018-10" db="EMBL/GenBank/DDBJ databases">
        <authorList>
            <person name="Ekblom R."/>
            <person name="Jareborg N."/>
        </authorList>
    </citation>
    <scope>NUCLEOTIDE SEQUENCE [LARGE SCALE GENOMIC DNA]</scope>
    <source>
        <tissue evidence="2">Muscle</tissue>
    </source>
</reference>
<dbReference type="EMBL" id="CYRY02001247">
    <property type="protein sequence ID" value="VCW64510.1"/>
    <property type="molecule type" value="Genomic_DNA"/>
</dbReference>
<organism evidence="2 3">
    <name type="scientific">Gulo gulo</name>
    <name type="common">Wolverine</name>
    <name type="synonym">Gluton</name>
    <dbReference type="NCBI Taxonomy" id="48420"/>
    <lineage>
        <taxon>Eukaryota</taxon>
        <taxon>Metazoa</taxon>
        <taxon>Chordata</taxon>
        <taxon>Craniata</taxon>
        <taxon>Vertebrata</taxon>
        <taxon>Euteleostomi</taxon>
        <taxon>Mammalia</taxon>
        <taxon>Eutheria</taxon>
        <taxon>Laurasiatheria</taxon>
        <taxon>Carnivora</taxon>
        <taxon>Caniformia</taxon>
        <taxon>Musteloidea</taxon>
        <taxon>Mustelidae</taxon>
        <taxon>Guloninae</taxon>
        <taxon>Gulo</taxon>
    </lineage>
</organism>
<name>A0A9X9LDY7_GULGU</name>
<keyword evidence="3" id="KW-1185">Reference proteome</keyword>
<feature type="non-terminal residue" evidence="2">
    <location>
        <position position="1"/>
    </location>
</feature>
<proteinExistence type="predicted"/>
<dbReference type="Proteomes" id="UP000269945">
    <property type="component" value="Unassembled WGS sequence"/>
</dbReference>
<feature type="region of interest" description="Disordered" evidence="1">
    <location>
        <begin position="1"/>
        <end position="26"/>
    </location>
</feature>
<gene>
    <name evidence="2" type="ORF">BN2614_LOCUS2</name>
</gene>
<evidence type="ECO:0000313" key="3">
    <source>
        <dbReference type="Proteomes" id="UP000269945"/>
    </source>
</evidence>
<dbReference type="AlphaFoldDB" id="A0A9X9LDY7"/>